<name>A0A0A9CFA9_ARUDO</name>
<dbReference type="AlphaFoldDB" id="A0A0A9CFA9"/>
<organism evidence="1">
    <name type="scientific">Arundo donax</name>
    <name type="common">Giant reed</name>
    <name type="synonym">Donax arundinaceus</name>
    <dbReference type="NCBI Taxonomy" id="35708"/>
    <lineage>
        <taxon>Eukaryota</taxon>
        <taxon>Viridiplantae</taxon>
        <taxon>Streptophyta</taxon>
        <taxon>Embryophyta</taxon>
        <taxon>Tracheophyta</taxon>
        <taxon>Spermatophyta</taxon>
        <taxon>Magnoliopsida</taxon>
        <taxon>Liliopsida</taxon>
        <taxon>Poales</taxon>
        <taxon>Poaceae</taxon>
        <taxon>PACMAD clade</taxon>
        <taxon>Arundinoideae</taxon>
        <taxon>Arundineae</taxon>
        <taxon>Arundo</taxon>
    </lineage>
</organism>
<reference evidence="1" key="2">
    <citation type="journal article" date="2015" name="Data Brief">
        <title>Shoot transcriptome of the giant reed, Arundo donax.</title>
        <authorList>
            <person name="Barrero R.A."/>
            <person name="Guerrero F.D."/>
            <person name="Moolhuijzen P."/>
            <person name="Goolsby J.A."/>
            <person name="Tidwell J."/>
            <person name="Bellgard S.E."/>
            <person name="Bellgard M.I."/>
        </authorList>
    </citation>
    <scope>NUCLEOTIDE SEQUENCE</scope>
    <source>
        <tissue evidence="1">Shoot tissue taken approximately 20 cm above the soil surface</tissue>
    </source>
</reference>
<accession>A0A0A9CFA9</accession>
<dbReference type="EMBL" id="GBRH01225825">
    <property type="protein sequence ID" value="JAD72070.1"/>
    <property type="molecule type" value="Transcribed_RNA"/>
</dbReference>
<evidence type="ECO:0000313" key="1">
    <source>
        <dbReference type="EMBL" id="JAD72070.1"/>
    </source>
</evidence>
<reference evidence="1" key="1">
    <citation type="submission" date="2014-09" db="EMBL/GenBank/DDBJ databases">
        <authorList>
            <person name="Magalhaes I.L.F."/>
            <person name="Oliveira U."/>
            <person name="Santos F.R."/>
            <person name="Vidigal T.H.D.A."/>
            <person name="Brescovit A.D."/>
            <person name="Santos A.J."/>
        </authorList>
    </citation>
    <scope>NUCLEOTIDE SEQUENCE</scope>
    <source>
        <tissue evidence="1">Shoot tissue taken approximately 20 cm above the soil surface</tissue>
    </source>
</reference>
<proteinExistence type="predicted"/>
<protein>
    <submittedName>
        <fullName evidence="1">Uncharacterized protein</fullName>
    </submittedName>
</protein>
<sequence length="35" mass="4162">MNYSVQVVQTFFIKPVEKIHLFERSVVTAFWSNTD</sequence>